<feature type="transmembrane region" description="Helical" evidence="1">
    <location>
        <begin position="73"/>
        <end position="91"/>
    </location>
</feature>
<feature type="transmembrane region" description="Helical" evidence="1">
    <location>
        <begin position="42"/>
        <end position="67"/>
    </location>
</feature>
<keyword evidence="1" id="KW-0472">Membrane</keyword>
<evidence type="ECO:0000256" key="1">
    <source>
        <dbReference type="SAM" id="Phobius"/>
    </source>
</evidence>
<dbReference type="EMBL" id="FOXA01000029">
    <property type="protein sequence ID" value="SFQ05294.1"/>
    <property type="molecule type" value="Genomic_DNA"/>
</dbReference>
<gene>
    <name evidence="2" type="ORF">SAMN04488047_12923</name>
</gene>
<proteinExistence type="predicted"/>
<keyword evidence="1" id="KW-1133">Transmembrane helix</keyword>
<evidence type="ECO:0000313" key="2">
    <source>
        <dbReference type="EMBL" id="SFQ05294.1"/>
    </source>
</evidence>
<keyword evidence="1" id="KW-0812">Transmembrane</keyword>
<name>A0A1I5VCK9_9RHOB</name>
<evidence type="ECO:0000313" key="3">
    <source>
        <dbReference type="Proteomes" id="UP000199356"/>
    </source>
</evidence>
<protein>
    <submittedName>
        <fullName evidence="2">Uncharacterized protein</fullName>
    </submittedName>
</protein>
<accession>A0A1I5VCK9</accession>
<feature type="transmembrane region" description="Helical" evidence="1">
    <location>
        <begin position="180"/>
        <end position="197"/>
    </location>
</feature>
<reference evidence="2 3" key="1">
    <citation type="submission" date="2016-10" db="EMBL/GenBank/DDBJ databases">
        <authorList>
            <person name="de Groot N.N."/>
        </authorList>
    </citation>
    <scope>NUCLEOTIDE SEQUENCE [LARGE SCALE GENOMIC DNA]</scope>
    <source>
        <strain evidence="2 3">DSM 19547</strain>
    </source>
</reference>
<dbReference type="Proteomes" id="UP000199356">
    <property type="component" value="Unassembled WGS sequence"/>
</dbReference>
<organism evidence="2 3">
    <name type="scientific">Tranquillimonas alkanivorans</name>
    <dbReference type="NCBI Taxonomy" id="441119"/>
    <lineage>
        <taxon>Bacteria</taxon>
        <taxon>Pseudomonadati</taxon>
        <taxon>Pseudomonadota</taxon>
        <taxon>Alphaproteobacteria</taxon>
        <taxon>Rhodobacterales</taxon>
        <taxon>Roseobacteraceae</taxon>
        <taxon>Tranquillimonas</taxon>
    </lineage>
</organism>
<dbReference type="AlphaFoldDB" id="A0A1I5VCK9"/>
<sequence>MAPENRSSMRLARIGADTRKKWQRGSGMIGQLRKVPAKARTLAAIASLACAAVLVSLTYESPILWIFTTRHSFVPGLVSGLVAVFLVRPVVRGAPVRAQARSAHRCSAHAGFLPDRGFRSDRPREPKRAVEDAGHALHSGCHCARQLPSEEIWRTGELAIVAVAIFGGVNLRIADTAMGFWGYLLVFLSFIGVLLTIDLNKFWHQVLSAGRGEVRD</sequence>
<keyword evidence="3" id="KW-1185">Reference proteome</keyword>